<name>A0A2G8RNS6_9APHY</name>
<dbReference type="OrthoDB" id="2729743at2759"/>
<accession>A0A2G8RNS6</accession>
<dbReference type="Pfam" id="PF12937">
    <property type="entry name" value="F-box-like"/>
    <property type="match status" value="1"/>
</dbReference>
<evidence type="ECO:0000313" key="2">
    <source>
        <dbReference type="EMBL" id="PIL23165.1"/>
    </source>
</evidence>
<feature type="domain" description="F-box" evidence="1">
    <location>
        <begin position="4"/>
        <end position="48"/>
    </location>
</feature>
<dbReference type="Proteomes" id="UP000230002">
    <property type="component" value="Unassembled WGS sequence"/>
</dbReference>
<evidence type="ECO:0000313" key="3">
    <source>
        <dbReference type="Proteomes" id="UP000230002"/>
    </source>
</evidence>
<dbReference type="Gene3D" id="1.20.1280.50">
    <property type="match status" value="1"/>
</dbReference>
<reference evidence="2 3" key="1">
    <citation type="journal article" date="2015" name="Sci. Rep.">
        <title>Chromosome-level genome map provides insights into diverse defense mechanisms in the medicinal fungus Ganoderma sinense.</title>
        <authorList>
            <person name="Zhu Y."/>
            <person name="Xu J."/>
            <person name="Sun C."/>
            <person name="Zhou S."/>
            <person name="Xu H."/>
            <person name="Nelson D.R."/>
            <person name="Qian J."/>
            <person name="Song J."/>
            <person name="Luo H."/>
            <person name="Xiang L."/>
            <person name="Li Y."/>
            <person name="Xu Z."/>
            <person name="Ji A."/>
            <person name="Wang L."/>
            <person name="Lu S."/>
            <person name="Hayward A."/>
            <person name="Sun W."/>
            <person name="Li X."/>
            <person name="Schwartz D.C."/>
            <person name="Wang Y."/>
            <person name="Chen S."/>
        </authorList>
    </citation>
    <scope>NUCLEOTIDE SEQUENCE [LARGE SCALE GENOMIC DNA]</scope>
    <source>
        <strain evidence="2 3">ZZ0214-1</strain>
    </source>
</reference>
<dbReference type="InterPro" id="IPR001810">
    <property type="entry name" value="F-box_dom"/>
</dbReference>
<dbReference type="EMBL" id="AYKW01000068">
    <property type="protein sequence ID" value="PIL23165.1"/>
    <property type="molecule type" value="Genomic_DNA"/>
</dbReference>
<dbReference type="CDD" id="cd09917">
    <property type="entry name" value="F-box_SF"/>
    <property type="match status" value="1"/>
</dbReference>
<dbReference type="InterPro" id="IPR036047">
    <property type="entry name" value="F-box-like_dom_sf"/>
</dbReference>
<proteinExistence type="predicted"/>
<evidence type="ECO:0000259" key="1">
    <source>
        <dbReference type="Pfam" id="PF12937"/>
    </source>
</evidence>
<sequence length="399" mass="44646">MAVLQDLPVELLQGIFAFVQTEGPPTTLIACSAVSWWWRDIVLPQLFSTFNTRRTESFKDVVHFLSTHPHIAACVKHLRLGRTGCICTLSDLRKPRPNPEVDHQTAHALLKCLPALQYLSFDCVRFVVTPNTNALAEDCIRPYRLRWVSLDRCVIGADPTPLFRILSLCDIGTFQVTCTEFPNEAGLQAETLHRTLRMQRLWLPELHSQWKTGRLMRALQRRLEPGCVRGLSIVCDNRQSLENTGALLRVVGRDLTSLKLRLSPGVPHTSRKWWASLNLSSCTALETFHLLPFISMTDRTGMPPGGVCADIARSLAPSVRTIILQLYAEEGGPKGGDNFELGKLDDVVMKNKQKRLPELDRVTLRFAFCKDAFEAWSAASRKAMPGLDGAGILHVSRDG</sequence>
<comment type="caution">
    <text evidence="2">The sequence shown here is derived from an EMBL/GenBank/DDBJ whole genome shotgun (WGS) entry which is preliminary data.</text>
</comment>
<dbReference type="AlphaFoldDB" id="A0A2G8RNS6"/>
<gene>
    <name evidence="2" type="ORF">GSI_14474</name>
</gene>
<organism evidence="2 3">
    <name type="scientific">Ganoderma sinense ZZ0214-1</name>
    <dbReference type="NCBI Taxonomy" id="1077348"/>
    <lineage>
        <taxon>Eukaryota</taxon>
        <taxon>Fungi</taxon>
        <taxon>Dikarya</taxon>
        <taxon>Basidiomycota</taxon>
        <taxon>Agaricomycotina</taxon>
        <taxon>Agaricomycetes</taxon>
        <taxon>Polyporales</taxon>
        <taxon>Polyporaceae</taxon>
        <taxon>Ganoderma</taxon>
    </lineage>
</organism>
<protein>
    <recommendedName>
        <fullName evidence="1">F-box domain-containing protein</fullName>
    </recommendedName>
</protein>
<keyword evidence="3" id="KW-1185">Reference proteome</keyword>
<dbReference type="SUPFAM" id="SSF81383">
    <property type="entry name" value="F-box domain"/>
    <property type="match status" value="1"/>
</dbReference>